<dbReference type="GO" id="GO:0008870">
    <property type="term" value="F:galactoside O-acetyltransferase activity"/>
    <property type="evidence" value="ECO:0007669"/>
    <property type="project" value="TreeGrafter"/>
</dbReference>
<evidence type="ECO:0000256" key="1">
    <source>
        <dbReference type="RuleBase" id="RU367021"/>
    </source>
</evidence>
<keyword evidence="1" id="KW-0012">Acyltransferase</keyword>
<comment type="caution">
    <text evidence="2">The sequence shown here is derived from an EMBL/GenBank/DDBJ whole genome shotgun (WGS) entry which is preliminary data.</text>
</comment>
<sequence length="96" mass="10475">MIKLSLLMRPIKIGANVWIGLNAVILDGVAIGDRSGIGAGSAVTKDTPPDCVAVGHPCRVIKTITHSEMPADEELDEMWADLHDFYYQQNTQLNNL</sequence>
<dbReference type="InterPro" id="IPR001451">
    <property type="entry name" value="Hexapep"/>
</dbReference>
<dbReference type="InterPro" id="IPR039369">
    <property type="entry name" value="LacA-like"/>
</dbReference>
<dbReference type="AlphaFoldDB" id="A0A6N6RSW5"/>
<evidence type="ECO:0000313" key="3">
    <source>
        <dbReference type="Proteomes" id="UP000434870"/>
    </source>
</evidence>
<dbReference type="PANTHER" id="PTHR43017">
    <property type="entry name" value="GALACTOSIDE O-ACETYLTRANSFERASE"/>
    <property type="match status" value="1"/>
</dbReference>
<accession>A0A6N6RSW5</accession>
<dbReference type="InterPro" id="IPR011004">
    <property type="entry name" value="Trimer_LpxA-like_sf"/>
</dbReference>
<dbReference type="Proteomes" id="UP000434870">
    <property type="component" value="Unassembled WGS sequence"/>
</dbReference>
<evidence type="ECO:0000313" key="2">
    <source>
        <dbReference type="EMBL" id="KAB2824729.1"/>
    </source>
</evidence>
<protein>
    <recommendedName>
        <fullName evidence="1">Acetyltransferase</fullName>
        <ecNumber evidence="1">2.3.1.-</ecNumber>
    </recommendedName>
</protein>
<keyword evidence="1" id="KW-0808">Transferase</keyword>
<name>A0A6N6RSW5_9GAMM</name>
<reference evidence="2 3" key="1">
    <citation type="submission" date="2019-09" db="EMBL/GenBank/DDBJ databases">
        <title>Genome of Aliivibrio finisterrensis LMG 23869 (type strain).</title>
        <authorList>
            <person name="Bowman J.P."/>
        </authorList>
    </citation>
    <scope>NUCLEOTIDE SEQUENCE [LARGE SCALE GENOMIC DNA]</scope>
    <source>
        <strain evidence="2 3">LMG 23869</strain>
    </source>
</reference>
<proteinExistence type="inferred from homology"/>
<dbReference type="PANTHER" id="PTHR43017:SF1">
    <property type="entry name" value="ACETYLTRANSFERASE YJL218W-RELATED"/>
    <property type="match status" value="1"/>
</dbReference>
<dbReference type="Pfam" id="PF14602">
    <property type="entry name" value="Hexapep_2"/>
    <property type="match status" value="1"/>
</dbReference>
<organism evidence="2 3">
    <name type="scientific">Aliivibrio finisterrensis</name>
    <dbReference type="NCBI Taxonomy" id="511998"/>
    <lineage>
        <taxon>Bacteria</taxon>
        <taxon>Pseudomonadati</taxon>
        <taxon>Pseudomonadota</taxon>
        <taxon>Gammaproteobacteria</taxon>
        <taxon>Vibrionales</taxon>
        <taxon>Vibrionaceae</taxon>
        <taxon>Aliivibrio</taxon>
    </lineage>
</organism>
<gene>
    <name evidence="2" type="ORF">F8B77_09025</name>
</gene>
<dbReference type="SUPFAM" id="SSF51161">
    <property type="entry name" value="Trimeric LpxA-like enzymes"/>
    <property type="match status" value="1"/>
</dbReference>
<dbReference type="EMBL" id="WBVP01000008">
    <property type="protein sequence ID" value="KAB2824729.1"/>
    <property type="molecule type" value="Genomic_DNA"/>
</dbReference>
<dbReference type="Gene3D" id="2.160.10.10">
    <property type="entry name" value="Hexapeptide repeat proteins"/>
    <property type="match status" value="1"/>
</dbReference>
<comment type="similarity">
    <text evidence="1">Belongs to the transferase hexapeptide repeat family.</text>
</comment>
<dbReference type="EC" id="2.3.1.-" evidence="1"/>